<proteinExistence type="predicted"/>
<gene>
    <name evidence="1" type="ORF">ABQJ54_14280</name>
</gene>
<evidence type="ECO:0000313" key="1">
    <source>
        <dbReference type="EMBL" id="MEW9572921.1"/>
    </source>
</evidence>
<reference evidence="1 2" key="1">
    <citation type="submission" date="2024-06" db="EMBL/GenBank/DDBJ databases">
        <authorList>
            <person name="Woo H."/>
        </authorList>
    </citation>
    <scope>NUCLEOTIDE SEQUENCE [LARGE SCALE GENOMIC DNA]</scope>
    <source>
        <strain evidence="1 2">Si-c</strain>
    </source>
</reference>
<protein>
    <submittedName>
        <fullName evidence="1">Uncharacterized protein</fullName>
    </submittedName>
</protein>
<name>A0ABV3QHJ1_9GAMM</name>
<organism evidence="1 2">
    <name type="scientific">Rhodanobacter lycopersici</name>
    <dbReference type="NCBI Taxonomy" id="3162487"/>
    <lineage>
        <taxon>Bacteria</taxon>
        <taxon>Pseudomonadati</taxon>
        <taxon>Pseudomonadota</taxon>
        <taxon>Gammaproteobacteria</taxon>
        <taxon>Lysobacterales</taxon>
        <taxon>Rhodanobacteraceae</taxon>
        <taxon>Rhodanobacter</taxon>
    </lineage>
</organism>
<dbReference type="EMBL" id="JBFOHK010000004">
    <property type="protein sequence ID" value="MEW9572921.1"/>
    <property type="molecule type" value="Genomic_DNA"/>
</dbReference>
<accession>A0ABV3QHJ1</accession>
<dbReference type="RefSeq" id="WP_367854985.1">
    <property type="nucleotide sequence ID" value="NZ_JBFOHK010000004.1"/>
</dbReference>
<evidence type="ECO:0000313" key="2">
    <source>
        <dbReference type="Proteomes" id="UP001556220"/>
    </source>
</evidence>
<sequence>MTECRRIYFGLEVVELRGTRVVRKADIQRLPFYEFSEDSAAGSSSLAGKDGPTEFVYLHDWVTFAELFIQTGRHRYVPDPK</sequence>
<keyword evidence="2" id="KW-1185">Reference proteome</keyword>
<comment type="caution">
    <text evidence="1">The sequence shown here is derived from an EMBL/GenBank/DDBJ whole genome shotgun (WGS) entry which is preliminary data.</text>
</comment>
<dbReference type="Proteomes" id="UP001556220">
    <property type="component" value="Unassembled WGS sequence"/>
</dbReference>